<evidence type="ECO:0000313" key="10">
    <source>
        <dbReference type="Proteomes" id="UP000743899"/>
    </source>
</evidence>
<accession>A0ABX0AA66</accession>
<evidence type="ECO:0000259" key="8">
    <source>
        <dbReference type="Pfam" id="PF02803"/>
    </source>
</evidence>
<dbReference type="PROSITE" id="PS00737">
    <property type="entry name" value="THIOLASE_2"/>
    <property type="match status" value="1"/>
</dbReference>
<dbReference type="InterPro" id="IPR020617">
    <property type="entry name" value="Thiolase_C"/>
</dbReference>
<dbReference type="RefSeq" id="WP_161921785.1">
    <property type="nucleotide sequence ID" value="NZ_JAACYS010000097.1"/>
</dbReference>
<dbReference type="PROSITE" id="PS00098">
    <property type="entry name" value="THIOLASE_1"/>
    <property type="match status" value="1"/>
</dbReference>
<keyword evidence="4 6" id="KW-0012">Acyltransferase</keyword>
<comment type="caution">
    <text evidence="9">The sequence shown here is derived from an EMBL/GenBank/DDBJ whole genome shotgun (WGS) entry which is preliminary data.</text>
</comment>
<dbReference type="InterPro" id="IPR002155">
    <property type="entry name" value="Thiolase"/>
</dbReference>
<dbReference type="InterPro" id="IPR016039">
    <property type="entry name" value="Thiolase-like"/>
</dbReference>
<comment type="similarity">
    <text evidence="1 6">Belongs to the thiolase-like superfamily. Thiolase family.</text>
</comment>
<dbReference type="SUPFAM" id="SSF53901">
    <property type="entry name" value="Thiolase-like"/>
    <property type="match status" value="2"/>
</dbReference>
<dbReference type="CDD" id="cd00751">
    <property type="entry name" value="thiolase"/>
    <property type="match status" value="1"/>
</dbReference>
<feature type="domain" description="Thiolase C-terminal" evidence="8">
    <location>
        <begin position="269"/>
        <end position="390"/>
    </location>
</feature>
<organism evidence="9 10">
    <name type="scientific">Pallidibacillus pasinlerensis</name>
    <dbReference type="NCBI Taxonomy" id="2703818"/>
    <lineage>
        <taxon>Bacteria</taxon>
        <taxon>Bacillati</taxon>
        <taxon>Bacillota</taxon>
        <taxon>Bacilli</taxon>
        <taxon>Bacillales</taxon>
        <taxon>Bacillaceae</taxon>
        <taxon>Pallidibacillus</taxon>
    </lineage>
</organism>
<dbReference type="PROSITE" id="PS00099">
    <property type="entry name" value="THIOLASE_3"/>
    <property type="match status" value="1"/>
</dbReference>
<evidence type="ECO:0000256" key="6">
    <source>
        <dbReference type="RuleBase" id="RU003557"/>
    </source>
</evidence>
<proteinExistence type="inferred from homology"/>
<dbReference type="InterPro" id="IPR020613">
    <property type="entry name" value="Thiolase_CS"/>
</dbReference>
<sequence>MGVYIIEGARTAFGTYGGALKDIPDVELGVIATKGALEKSGVPAEDIDEIIFGNVIHTSDNSAYLARHIGLKSGLRESSGAITLNRLCGSGLQSIVTAAQNILLGEGNVYVSGGVENMSLAPHILKGTRFGSPNKPPVIEDMLWGALTDKYIGCGMGMTAENLAEKYQISREEQDEFALLSQQRAGEARKNGRFAQEIVPVVTKGKRGKEIVVDQDEHIREGVSLEQLAKLKTAFKQDGTVTAGNASGINDGAAAVVVASEQYVRENNLKPLARIVSWGIAGVDPKIMGIGPVEASQKALAKANLTLTDMDLIEINEAFAAQTLACVKELGIDKEKLNVNGGAIALGHPLGASGTRVTYSLAVELKNKNLKYGLATLCIGGGQGIAAVIENVSSN</sequence>
<reference evidence="9 10" key="1">
    <citation type="submission" date="2020-01" db="EMBL/GenBank/DDBJ databases">
        <title>A novel Bacillus sp. from Pasinler.</title>
        <authorList>
            <person name="Adiguzel A."/>
            <person name="Ay H."/>
            <person name="Baltaci M.O."/>
        </authorList>
    </citation>
    <scope>NUCLEOTIDE SEQUENCE [LARGE SCALE GENOMIC DNA]</scope>
    <source>
        <strain evidence="9 10">P1</strain>
    </source>
</reference>
<dbReference type="InterPro" id="IPR020615">
    <property type="entry name" value="Thiolase_acyl_enz_int_AS"/>
</dbReference>
<dbReference type="PIRSF" id="PIRSF000429">
    <property type="entry name" value="Ac-CoA_Ac_transf"/>
    <property type="match status" value="1"/>
</dbReference>
<keyword evidence="3 6" id="KW-0808">Transferase</keyword>
<dbReference type="NCBIfam" id="TIGR01930">
    <property type="entry name" value="AcCoA-C-Actrans"/>
    <property type="match status" value="1"/>
</dbReference>
<dbReference type="InterPro" id="IPR020616">
    <property type="entry name" value="Thiolase_N"/>
</dbReference>
<dbReference type="PANTHER" id="PTHR18919:SF107">
    <property type="entry name" value="ACETYL-COA ACETYLTRANSFERASE, CYTOSOLIC"/>
    <property type="match status" value="1"/>
</dbReference>
<dbReference type="EC" id="2.3.1.9" evidence="2"/>
<evidence type="ECO:0000259" key="7">
    <source>
        <dbReference type="Pfam" id="PF00108"/>
    </source>
</evidence>
<evidence type="ECO:0000256" key="4">
    <source>
        <dbReference type="ARBA" id="ARBA00023315"/>
    </source>
</evidence>
<dbReference type="Pfam" id="PF00108">
    <property type="entry name" value="Thiolase_N"/>
    <property type="match status" value="1"/>
</dbReference>
<dbReference type="Gene3D" id="3.40.47.10">
    <property type="match status" value="2"/>
</dbReference>
<evidence type="ECO:0000256" key="2">
    <source>
        <dbReference type="ARBA" id="ARBA00012705"/>
    </source>
</evidence>
<dbReference type="EMBL" id="JAACYS010000097">
    <property type="protein sequence ID" value="NCU18959.1"/>
    <property type="molecule type" value="Genomic_DNA"/>
</dbReference>
<feature type="domain" description="Thiolase N-terminal" evidence="7">
    <location>
        <begin position="3"/>
        <end position="262"/>
    </location>
</feature>
<keyword evidence="10" id="KW-1185">Reference proteome</keyword>
<dbReference type="Pfam" id="PF02803">
    <property type="entry name" value="Thiolase_C"/>
    <property type="match status" value="1"/>
</dbReference>
<protein>
    <recommendedName>
        <fullName evidence="2">acetyl-CoA C-acetyltransferase</fullName>
        <ecNumber evidence="2">2.3.1.9</ecNumber>
    </recommendedName>
    <alternativeName>
        <fullName evidence="5">Acetoacetyl-CoA thiolase</fullName>
    </alternativeName>
</protein>
<gene>
    <name evidence="9" type="ORF">GW534_14895</name>
</gene>
<evidence type="ECO:0000313" key="9">
    <source>
        <dbReference type="EMBL" id="NCU18959.1"/>
    </source>
</evidence>
<evidence type="ECO:0000256" key="1">
    <source>
        <dbReference type="ARBA" id="ARBA00010982"/>
    </source>
</evidence>
<dbReference type="Proteomes" id="UP000743899">
    <property type="component" value="Unassembled WGS sequence"/>
</dbReference>
<dbReference type="InterPro" id="IPR020610">
    <property type="entry name" value="Thiolase_AS"/>
</dbReference>
<name>A0ABX0AA66_9BACI</name>
<evidence type="ECO:0000256" key="5">
    <source>
        <dbReference type="ARBA" id="ARBA00030755"/>
    </source>
</evidence>
<dbReference type="PANTHER" id="PTHR18919">
    <property type="entry name" value="ACETYL-COA C-ACYLTRANSFERASE"/>
    <property type="match status" value="1"/>
</dbReference>
<evidence type="ECO:0000256" key="3">
    <source>
        <dbReference type="ARBA" id="ARBA00022679"/>
    </source>
</evidence>